<proteinExistence type="predicted"/>
<organism evidence="2">
    <name type="scientific">Oryza meridionalis</name>
    <dbReference type="NCBI Taxonomy" id="40149"/>
    <lineage>
        <taxon>Eukaryota</taxon>
        <taxon>Viridiplantae</taxon>
        <taxon>Streptophyta</taxon>
        <taxon>Embryophyta</taxon>
        <taxon>Tracheophyta</taxon>
        <taxon>Spermatophyta</taxon>
        <taxon>Magnoliopsida</taxon>
        <taxon>Liliopsida</taxon>
        <taxon>Poales</taxon>
        <taxon>Poaceae</taxon>
        <taxon>BOP clade</taxon>
        <taxon>Oryzoideae</taxon>
        <taxon>Oryzeae</taxon>
        <taxon>Oryzinae</taxon>
        <taxon>Oryza</taxon>
    </lineage>
</organism>
<dbReference type="AlphaFoldDB" id="A0A0E0F077"/>
<dbReference type="Proteomes" id="UP000008021">
    <property type="component" value="Chromosome 10"/>
</dbReference>
<evidence type="ECO:0000256" key="1">
    <source>
        <dbReference type="SAM" id="MobiDB-lite"/>
    </source>
</evidence>
<protein>
    <submittedName>
        <fullName evidence="2">Uncharacterized protein</fullName>
    </submittedName>
</protein>
<accession>A0A0E0F077</accession>
<reference evidence="2" key="2">
    <citation type="submission" date="2018-05" db="EMBL/GenBank/DDBJ databases">
        <title>OmerRS3 (Oryza meridionalis Reference Sequence Version 3).</title>
        <authorList>
            <person name="Zhang J."/>
            <person name="Kudrna D."/>
            <person name="Lee S."/>
            <person name="Talag J."/>
            <person name="Welchert J."/>
            <person name="Wing R.A."/>
        </authorList>
    </citation>
    <scope>NUCLEOTIDE SEQUENCE [LARGE SCALE GENOMIC DNA]</scope>
    <source>
        <strain evidence="2">cv. OR44</strain>
    </source>
</reference>
<feature type="region of interest" description="Disordered" evidence="1">
    <location>
        <begin position="1"/>
        <end position="76"/>
    </location>
</feature>
<evidence type="ECO:0000313" key="2">
    <source>
        <dbReference type="EnsemblPlants" id="OMERI10G13030.1"/>
    </source>
</evidence>
<sequence>MGRPPDPVKPTWTATLDGEAGHRIGRPAASEAFRRTAASRSERLPPAAIEGQGEPIPRLGSGRRRATTARGGGQARRIGDVVARGKGQGGANLGLAETVRDRDAHAVTRDPMVTGDARAAALCGGSGDTARG</sequence>
<keyword evidence="3" id="KW-1185">Reference proteome</keyword>
<dbReference type="Gramene" id="OMERI10G13030.1">
    <property type="protein sequence ID" value="OMERI10G13030.1"/>
    <property type="gene ID" value="OMERI10G13030"/>
</dbReference>
<dbReference type="EnsemblPlants" id="OMERI10G13030.1">
    <property type="protein sequence ID" value="OMERI10G13030.1"/>
    <property type="gene ID" value="OMERI10G13030"/>
</dbReference>
<reference evidence="2" key="1">
    <citation type="submission" date="2015-04" db="UniProtKB">
        <authorList>
            <consortium name="EnsemblPlants"/>
        </authorList>
    </citation>
    <scope>IDENTIFICATION</scope>
</reference>
<dbReference type="HOGENOM" id="CLU_1920439_0_0_1"/>
<evidence type="ECO:0000313" key="3">
    <source>
        <dbReference type="Proteomes" id="UP000008021"/>
    </source>
</evidence>
<name>A0A0E0F077_9ORYZ</name>